<evidence type="ECO:0000313" key="2">
    <source>
        <dbReference type="Proteomes" id="UP000727456"/>
    </source>
</evidence>
<dbReference type="Proteomes" id="UP000727456">
    <property type="component" value="Unassembled WGS sequence"/>
</dbReference>
<proteinExistence type="predicted"/>
<gene>
    <name evidence="1" type="ORF">FHS31_002818</name>
</gene>
<comment type="caution">
    <text evidence="1">The sequence shown here is derived from an EMBL/GenBank/DDBJ whole genome shotgun (WGS) entry which is preliminary data.</text>
</comment>
<protein>
    <recommendedName>
        <fullName evidence="3">XRE family transcriptional regulator</fullName>
    </recommendedName>
</protein>
<sequence>MGILQEIEGYLRAHHMTPSRFGRLVVNDPHLIRGLRAGRRLRRDTAERIERFLKDEEAAI</sequence>
<evidence type="ECO:0000313" key="1">
    <source>
        <dbReference type="EMBL" id="NIJ09186.1"/>
    </source>
</evidence>
<organism evidence="1 2">
    <name type="scientific">Sphingomonas vulcanisoli</name>
    <dbReference type="NCBI Taxonomy" id="1658060"/>
    <lineage>
        <taxon>Bacteria</taxon>
        <taxon>Pseudomonadati</taxon>
        <taxon>Pseudomonadota</taxon>
        <taxon>Alphaproteobacteria</taxon>
        <taxon>Sphingomonadales</taxon>
        <taxon>Sphingomonadaceae</taxon>
        <taxon>Sphingomonas</taxon>
    </lineage>
</organism>
<accession>A0ABX0TUQ7</accession>
<evidence type="ECO:0008006" key="3">
    <source>
        <dbReference type="Google" id="ProtNLM"/>
    </source>
</evidence>
<dbReference type="RefSeq" id="WP_167074570.1">
    <property type="nucleotide sequence ID" value="NZ_JAAOZC010000009.1"/>
</dbReference>
<dbReference type="EMBL" id="JAAOZC010000009">
    <property type="protein sequence ID" value="NIJ09186.1"/>
    <property type="molecule type" value="Genomic_DNA"/>
</dbReference>
<name>A0ABX0TUQ7_9SPHN</name>
<keyword evidence="2" id="KW-1185">Reference proteome</keyword>
<reference evidence="1 2" key="1">
    <citation type="submission" date="2020-03" db="EMBL/GenBank/DDBJ databases">
        <title>Genomic Encyclopedia of Type Strains, Phase III (KMG-III): the genomes of soil and plant-associated and newly described type strains.</title>
        <authorList>
            <person name="Whitman W."/>
        </authorList>
    </citation>
    <scope>NUCLEOTIDE SEQUENCE [LARGE SCALE GENOMIC DNA]</scope>
    <source>
        <strain evidence="1 2">CECT 8804</strain>
    </source>
</reference>